<evidence type="ECO:0000256" key="1">
    <source>
        <dbReference type="SAM" id="Phobius"/>
    </source>
</evidence>
<proteinExistence type="evidence at transcript level"/>
<keyword evidence="1" id="KW-0472">Membrane</keyword>
<reference evidence="2" key="1">
    <citation type="journal article" date="2005" name="Weed Sci.">
        <title>Dicamba-responsive genes in herbicide-resistant and susceptible biotypes of kochia (Kochia scoparia).</title>
        <authorList>
            <person name="Kern A.J."/>
            <person name="Chaverra M.E."/>
            <person name="Cranston H.J."/>
            <person name="Dyer W.E."/>
        </authorList>
    </citation>
    <scope>NUCLEOTIDE SEQUENCE</scope>
    <source>
        <strain evidence="2">Line 254</strain>
    </source>
</reference>
<evidence type="ECO:0000313" key="2">
    <source>
        <dbReference type="EMBL" id="AAT40132.1"/>
    </source>
</evidence>
<feature type="non-terminal residue" evidence="2">
    <location>
        <position position="1"/>
    </location>
</feature>
<keyword evidence="1" id="KW-1133">Transmembrane helix</keyword>
<organism evidence="2">
    <name type="scientific">Bassia scoparia</name>
    <name type="common">Summer cypress</name>
    <name type="synonym">Kochia scoparia</name>
    <dbReference type="NCBI Taxonomy" id="83154"/>
    <lineage>
        <taxon>Eukaryota</taxon>
        <taxon>Viridiplantae</taxon>
        <taxon>Streptophyta</taxon>
        <taxon>Embryophyta</taxon>
        <taxon>Tracheophyta</taxon>
        <taxon>Spermatophyta</taxon>
        <taxon>Magnoliopsida</taxon>
        <taxon>eudicotyledons</taxon>
        <taxon>Gunneridae</taxon>
        <taxon>Pentapetalae</taxon>
        <taxon>Caryophyllales</taxon>
        <taxon>Chenopodiaceae</taxon>
        <taxon>Camphorosmoideae</taxon>
        <taxon>Camphorosmeae</taxon>
        <taxon>Bassia</taxon>
    </lineage>
</organism>
<accession>Q6IWI4</accession>
<sequence length="85" mass="9826">KLWSAWLTMITSMVICFRFSLKFEMRLRYVIVPTFISSSYIVSHWAFTFHCFKCCIVRCSRVCNGINLVGFCKSPKPPNANCMAS</sequence>
<protein>
    <submittedName>
        <fullName evidence="2">Putative 5,10-methylenetetrahydrofolate reductase</fullName>
    </submittedName>
</protein>
<feature type="transmembrane region" description="Helical" evidence="1">
    <location>
        <begin position="6"/>
        <end position="21"/>
    </location>
</feature>
<name>Q6IWI4_BASSC</name>
<dbReference type="AlphaFoldDB" id="Q6IWI4"/>
<dbReference type="EMBL" id="AY617072">
    <property type="protein sequence ID" value="AAT40132.1"/>
    <property type="molecule type" value="mRNA"/>
</dbReference>
<keyword evidence="1" id="KW-0812">Transmembrane</keyword>